<evidence type="ECO:0000313" key="3">
    <source>
        <dbReference type="Proteomes" id="UP000886725"/>
    </source>
</evidence>
<keyword evidence="1" id="KW-0175">Coiled coil</keyword>
<dbReference type="Proteomes" id="UP000886725">
    <property type="component" value="Unassembled WGS sequence"/>
</dbReference>
<name>A0A9D1CKN6_9FIRM</name>
<proteinExistence type="predicted"/>
<accession>A0A9D1CKN6</accession>
<evidence type="ECO:0000313" key="2">
    <source>
        <dbReference type="EMBL" id="HIQ65030.1"/>
    </source>
</evidence>
<feature type="coiled-coil region" evidence="1">
    <location>
        <begin position="43"/>
        <end position="75"/>
    </location>
</feature>
<evidence type="ECO:0000256" key="1">
    <source>
        <dbReference type="SAM" id="Coils"/>
    </source>
</evidence>
<comment type="caution">
    <text evidence="2">The sequence shown here is derived from an EMBL/GenBank/DDBJ whole genome shotgun (WGS) entry which is preliminary data.</text>
</comment>
<dbReference type="InterPro" id="IPR021377">
    <property type="entry name" value="DUF3006"/>
</dbReference>
<reference evidence="2" key="1">
    <citation type="submission" date="2020-10" db="EMBL/GenBank/DDBJ databases">
        <authorList>
            <person name="Gilroy R."/>
        </authorList>
    </citation>
    <scope>NUCLEOTIDE SEQUENCE</scope>
    <source>
        <strain evidence="2">CHK165-10780</strain>
    </source>
</reference>
<dbReference type="EMBL" id="DVFU01000093">
    <property type="protein sequence ID" value="HIQ65030.1"/>
    <property type="molecule type" value="Genomic_DNA"/>
</dbReference>
<protein>
    <submittedName>
        <fullName evidence="2">DUF3006 domain-containing protein</fullName>
    </submittedName>
</protein>
<reference evidence="2" key="2">
    <citation type="journal article" date="2021" name="PeerJ">
        <title>Extensive microbial diversity within the chicken gut microbiome revealed by metagenomics and culture.</title>
        <authorList>
            <person name="Gilroy R."/>
            <person name="Ravi A."/>
            <person name="Getino M."/>
            <person name="Pursley I."/>
            <person name="Horton D.L."/>
            <person name="Alikhan N.F."/>
            <person name="Baker D."/>
            <person name="Gharbi K."/>
            <person name="Hall N."/>
            <person name="Watson M."/>
            <person name="Adriaenssens E.M."/>
            <person name="Foster-Nyarko E."/>
            <person name="Jarju S."/>
            <person name="Secka A."/>
            <person name="Antonio M."/>
            <person name="Oren A."/>
            <person name="Chaudhuri R.R."/>
            <person name="La Ragione R."/>
            <person name="Hildebrand F."/>
            <person name="Pallen M.J."/>
        </authorList>
    </citation>
    <scope>NUCLEOTIDE SEQUENCE</scope>
    <source>
        <strain evidence="2">CHK165-10780</strain>
    </source>
</reference>
<sequence length="75" mass="8979">MKYSVDRIENDKIIVQNLETLQMEEISKDKIPFSVRDGDILKLENNTYQLDEAEKEKRKKRIQEKLNKLKQISNN</sequence>
<dbReference type="AlphaFoldDB" id="A0A9D1CKN6"/>
<organism evidence="2 3">
    <name type="scientific">Candidatus Faecenecus gallistercoris</name>
    <dbReference type="NCBI Taxonomy" id="2840793"/>
    <lineage>
        <taxon>Bacteria</taxon>
        <taxon>Bacillati</taxon>
        <taxon>Bacillota</taxon>
        <taxon>Bacillota incertae sedis</taxon>
        <taxon>Candidatus Faecenecus</taxon>
    </lineage>
</organism>
<dbReference type="Pfam" id="PF11213">
    <property type="entry name" value="DUF3006"/>
    <property type="match status" value="1"/>
</dbReference>
<gene>
    <name evidence="2" type="ORF">IAC85_04750</name>
</gene>